<dbReference type="InterPro" id="IPR024317">
    <property type="entry name" value="Dynein_heavy_chain_D4_dom"/>
</dbReference>
<feature type="region of interest" description="Disordered" evidence="15">
    <location>
        <begin position="1"/>
        <end position="97"/>
    </location>
</feature>
<dbReference type="InterPro" id="IPR041228">
    <property type="entry name" value="Dynein_C"/>
</dbReference>
<dbReference type="Pfam" id="PF17852">
    <property type="entry name" value="Dynein_AAA_lid"/>
    <property type="match status" value="1"/>
</dbReference>
<gene>
    <name evidence="18" type="primary">DNAH8</name>
</gene>
<evidence type="ECO:0000256" key="11">
    <source>
        <dbReference type="ARBA" id="ARBA00023175"/>
    </source>
</evidence>
<evidence type="ECO:0000259" key="16">
    <source>
        <dbReference type="SMART" id="SM00382"/>
    </source>
</evidence>
<feature type="compositionally biased region" description="Polar residues" evidence="15">
    <location>
        <begin position="58"/>
        <end position="68"/>
    </location>
</feature>
<dbReference type="CTD" id="1769"/>
<dbReference type="FunFam" id="1.20.1270.280:FF:000002">
    <property type="entry name" value="Dynein heavy chain 5, axonemal"/>
    <property type="match status" value="1"/>
</dbReference>
<dbReference type="Proteomes" id="UP001165780">
    <property type="component" value="Unplaced"/>
</dbReference>
<dbReference type="Gene3D" id="3.20.180.20">
    <property type="entry name" value="Dynein heavy chain, N-terminal domain 2"/>
    <property type="match status" value="1"/>
</dbReference>
<keyword evidence="6" id="KW-0547">Nucleotide-binding</keyword>
<feature type="domain" description="AAA+ ATPase" evidence="16">
    <location>
        <begin position="2560"/>
        <end position="2708"/>
    </location>
</feature>
<dbReference type="Gene3D" id="1.20.140.100">
    <property type="entry name" value="Dynein heavy chain, N-terminal domain 2"/>
    <property type="match status" value="1"/>
</dbReference>
<dbReference type="Gene3D" id="1.10.8.1220">
    <property type="match status" value="1"/>
</dbReference>
<dbReference type="InterPro" id="IPR041658">
    <property type="entry name" value="AAA_lid_11"/>
</dbReference>
<dbReference type="GO" id="GO:0007018">
    <property type="term" value="P:microtubule-based movement"/>
    <property type="evidence" value="ECO:0007669"/>
    <property type="project" value="InterPro"/>
</dbReference>
<dbReference type="Gene3D" id="6.10.140.1060">
    <property type="match status" value="1"/>
</dbReference>
<dbReference type="Gene3D" id="1.20.920.30">
    <property type="match status" value="1"/>
</dbReference>
<dbReference type="Pfam" id="PF18198">
    <property type="entry name" value="AAA_lid_11"/>
    <property type="match status" value="1"/>
</dbReference>
<feature type="domain" description="AAA+ ATPase" evidence="16">
    <location>
        <begin position="2234"/>
        <end position="2387"/>
    </location>
</feature>
<proteinExistence type="inferred from homology"/>
<evidence type="ECO:0000256" key="4">
    <source>
        <dbReference type="ARBA" id="ARBA00022701"/>
    </source>
</evidence>
<dbReference type="InterPro" id="IPR043160">
    <property type="entry name" value="Dynein_C_barrel"/>
</dbReference>
<dbReference type="Pfam" id="PF12775">
    <property type="entry name" value="AAA_7"/>
    <property type="match status" value="1"/>
</dbReference>
<dbReference type="InterPro" id="IPR003593">
    <property type="entry name" value="AAA+_ATPase"/>
</dbReference>
<dbReference type="InterPro" id="IPR041466">
    <property type="entry name" value="Dynein_AAA5_ext"/>
</dbReference>
<dbReference type="InterPro" id="IPR013602">
    <property type="entry name" value="Dynein_heavy_linker"/>
</dbReference>
<dbReference type="Gene3D" id="1.20.1270.280">
    <property type="match status" value="1"/>
</dbReference>
<dbReference type="InterPro" id="IPR056759">
    <property type="entry name" value="DYH2-5-8_CC"/>
</dbReference>
<dbReference type="Pfam" id="PF08393">
    <property type="entry name" value="DHC_N2"/>
    <property type="match status" value="1"/>
</dbReference>
<keyword evidence="13" id="KW-0966">Cell projection</keyword>
<evidence type="ECO:0000256" key="10">
    <source>
        <dbReference type="ARBA" id="ARBA00023069"/>
    </source>
</evidence>
<dbReference type="Pfam" id="PF17857">
    <property type="entry name" value="AAA_lid_1"/>
    <property type="match status" value="1"/>
</dbReference>
<dbReference type="FunFam" id="1.10.8.720:FF:000004">
    <property type="entry name" value="Dynein heavy chain 5, axonemal"/>
    <property type="match status" value="1"/>
</dbReference>
<keyword evidence="12" id="KW-0206">Cytoskeleton</keyword>
<name>A0A9W2VRC2_PANPR</name>
<dbReference type="PANTHER" id="PTHR46532:SF11">
    <property type="entry name" value="DYNEIN AXONEMAL HEAVY CHAIN 12"/>
    <property type="match status" value="1"/>
</dbReference>
<dbReference type="GO" id="GO:0051959">
    <property type="term" value="F:dynein light intermediate chain binding"/>
    <property type="evidence" value="ECO:0007669"/>
    <property type="project" value="InterPro"/>
</dbReference>
<protein>
    <submittedName>
        <fullName evidence="18">Dynein axonemal heavy chain 8 isoform X4</fullName>
    </submittedName>
</protein>
<dbReference type="InterPro" id="IPR041589">
    <property type="entry name" value="DNAH3_AAA_lid_1"/>
</dbReference>
<evidence type="ECO:0000256" key="7">
    <source>
        <dbReference type="ARBA" id="ARBA00022840"/>
    </source>
</evidence>
<dbReference type="InterPro" id="IPR043157">
    <property type="entry name" value="Dynein_AAA1S"/>
</dbReference>
<dbReference type="FunFam" id="3.40.50.300:FF:000049">
    <property type="entry name" value="Dynein, axonemal, heavy chain 5"/>
    <property type="match status" value="1"/>
</dbReference>
<dbReference type="InterPro" id="IPR035706">
    <property type="entry name" value="AAA_9"/>
</dbReference>
<dbReference type="InterPro" id="IPR035699">
    <property type="entry name" value="AAA_6"/>
</dbReference>
<dbReference type="GO" id="GO:0005874">
    <property type="term" value="C:microtubule"/>
    <property type="evidence" value="ECO:0007669"/>
    <property type="project" value="UniProtKB-KW"/>
</dbReference>
<dbReference type="InterPro" id="IPR042228">
    <property type="entry name" value="Dynein_linker_3"/>
</dbReference>
<dbReference type="InterPro" id="IPR004273">
    <property type="entry name" value="Dynein_heavy_D6_P-loop"/>
</dbReference>
<dbReference type="Pfam" id="PF12780">
    <property type="entry name" value="AAA_8"/>
    <property type="match status" value="1"/>
</dbReference>
<dbReference type="FunFam" id="1.20.920.30:FF:000004">
    <property type="entry name" value="Dynein axonemal heavy chain 5"/>
    <property type="match status" value="1"/>
</dbReference>
<feature type="coiled-coil region" evidence="14">
    <location>
        <begin position="3186"/>
        <end position="3259"/>
    </location>
</feature>
<dbReference type="InterPro" id="IPR042219">
    <property type="entry name" value="AAA_lid_11_sf"/>
</dbReference>
<dbReference type="FunFam" id="3.20.180.20:FF:000001">
    <property type="entry name" value="Dynein axonemal heavy chain 5"/>
    <property type="match status" value="1"/>
</dbReference>
<dbReference type="Gene3D" id="1.20.58.1120">
    <property type="match status" value="1"/>
</dbReference>
<dbReference type="GO" id="GO:0008569">
    <property type="term" value="F:minus-end-directed microtubule motor activity"/>
    <property type="evidence" value="ECO:0007669"/>
    <property type="project" value="InterPro"/>
</dbReference>
<evidence type="ECO:0000256" key="8">
    <source>
        <dbReference type="ARBA" id="ARBA00023017"/>
    </source>
</evidence>
<dbReference type="Gene3D" id="1.10.8.710">
    <property type="match status" value="1"/>
</dbReference>
<dbReference type="Pfam" id="PF12777">
    <property type="entry name" value="MT"/>
    <property type="match status" value="1"/>
</dbReference>
<evidence type="ECO:0000256" key="3">
    <source>
        <dbReference type="ARBA" id="ARBA00022490"/>
    </source>
</evidence>
<feature type="compositionally biased region" description="Pro residues" evidence="15">
    <location>
        <begin position="34"/>
        <end position="47"/>
    </location>
</feature>
<dbReference type="GO" id="GO:0045505">
    <property type="term" value="F:dynein intermediate chain binding"/>
    <property type="evidence" value="ECO:0007669"/>
    <property type="project" value="InterPro"/>
</dbReference>
<dbReference type="InterPro" id="IPR042222">
    <property type="entry name" value="Dynein_2_N"/>
</dbReference>
<keyword evidence="3" id="KW-0963">Cytoplasm</keyword>
<keyword evidence="7" id="KW-0067">ATP-binding</keyword>
<dbReference type="Pfam" id="PF18199">
    <property type="entry name" value="Dynein_C"/>
    <property type="match status" value="1"/>
</dbReference>
<dbReference type="Gene3D" id="1.10.472.130">
    <property type="match status" value="1"/>
</dbReference>
<dbReference type="FunFam" id="1.10.472.130:FF:000009">
    <property type="entry name" value="Dynein heavy chain 5, axonemal"/>
    <property type="match status" value="1"/>
</dbReference>
<evidence type="ECO:0000256" key="12">
    <source>
        <dbReference type="ARBA" id="ARBA00023212"/>
    </source>
</evidence>
<keyword evidence="4" id="KW-0493">Microtubule</keyword>
<dbReference type="FunFam" id="3.10.490.20:FF:000003">
    <property type="entry name" value="Dynein heavy chain 5, axonemal"/>
    <property type="match status" value="1"/>
</dbReference>
<dbReference type="GO" id="GO:0005524">
    <property type="term" value="F:ATP binding"/>
    <property type="evidence" value="ECO:0007669"/>
    <property type="project" value="UniProtKB-KW"/>
</dbReference>
<evidence type="ECO:0000256" key="5">
    <source>
        <dbReference type="ARBA" id="ARBA00022737"/>
    </source>
</evidence>
<reference evidence="18" key="1">
    <citation type="submission" date="2025-08" db="UniProtKB">
        <authorList>
            <consortium name="RefSeq"/>
        </authorList>
    </citation>
    <scope>IDENTIFICATION</scope>
    <source>
        <tissue evidence="18">Whole blood</tissue>
    </source>
</reference>
<dbReference type="SUPFAM" id="SSF52540">
    <property type="entry name" value="P-loop containing nucleoside triphosphate hydrolases"/>
    <property type="match status" value="4"/>
</dbReference>
<evidence type="ECO:0000256" key="9">
    <source>
        <dbReference type="ARBA" id="ARBA00023054"/>
    </source>
</evidence>
<dbReference type="FunFam" id="1.10.8.710:FF:000003">
    <property type="entry name" value="Dynein axonemal heavy chain 5"/>
    <property type="match status" value="1"/>
</dbReference>
<dbReference type="Gene3D" id="3.10.490.20">
    <property type="match status" value="1"/>
</dbReference>
<keyword evidence="9 14" id="KW-0175">Coiled coil</keyword>
<dbReference type="Gene3D" id="1.10.8.720">
    <property type="entry name" value="Region D6 of dynein motor"/>
    <property type="match status" value="1"/>
</dbReference>
<keyword evidence="5" id="KW-0677">Repeat</keyword>
<dbReference type="GO" id="GO:0097729">
    <property type="term" value="C:9+2 motile cilium"/>
    <property type="evidence" value="ECO:0007669"/>
    <property type="project" value="UniProtKB-ARBA"/>
</dbReference>
<dbReference type="Pfam" id="PF03028">
    <property type="entry name" value="Dynein_heavy"/>
    <property type="match status" value="1"/>
</dbReference>
<keyword evidence="8" id="KW-0243">Dynein</keyword>
<dbReference type="FunFam" id="3.40.50.300:FF:000543">
    <property type="entry name" value="Dynein axonemal heavy chain 5"/>
    <property type="match status" value="1"/>
</dbReference>
<comment type="similarity">
    <text evidence="2">Belongs to the dynein heavy chain family.</text>
</comment>
<keyword evidence="17" id="KW-1185">Reference proteome</keyword>
<dbReference type="Gene3D" id="1.20.920.20">
    <property type="match status" value="1"/>
</dbReference>
<evidence type="ECO:0000256" key="2">
    <source>
        <dbReference type="ARBA" id="ARBA00008887"/>
    </source>
</evidence>
<dbReference type="Pfam" id="PF25007">
    <property type="entry name" value="DYH2-5-8_CC"/>
    <property type="match status" value="1"/>
</dbReference>
<sequence length="4602" mass="526121">MSSEEGGPPSWQEAPPSSGEAAPPGSEGTAPPGDEAPPPPGEEAPPPLDEEAPLTVTGAASTVETGSLSERDPALSGSDFLNVPASEHDEQGGYRVRPKSAVRLGQSLLSEVLSQSSRKSSRYHRSMSGIPNLQETLKERQARFREARENRKTKIDPSYKYIFEILAEKLGLDLVTIEELILDCPSLDAFAQFFMKDGCKTLKFLYQEGDVPGIECGRTIAGATKGAKMMRLYIDNAAPEKLKGLCIFFVRCHNDIAINVKNIHEEVLFTVLDASTGILPGISNMLSSIFVPAILATNNWGALNQSKQGESEKHIFTETINRYLSFLDGARVSIEGTVKLKKVDNVDFSKLHTFEEVTAAASNSEMVRQLEDVLMTWYKQIEQVLIESEQMRKEADDSGPLTELEHWKRISAKFNYIIEQIKGPSCKAVINVLNVAHSKLLKNWRDLDARITDTANESKDNVRYLYTLEKVCQPLYNYDLVSMAHGIQNLINAIRMIHGVSRYYNTSERMTSLFIKVTNQMVTACKAYITDGGTVHVWDQETPLVLKKIQDCIFLFKEYQTSFHKTRKQILESSGEKSFEVSEMYIFGKFEAFCKRLEKITEMITIVQTYSALSNSTIEGIDIMAIKFKSIYQGVKKKQYDILDPRRTEFDTDFSEFMTKINGLEIQIQAFMNSTFGKILSSQQALQLLQRFQKLNIPCLQLEINHTIERILQYYVAELEATKKLYHSQKDDPPLARNMPPIAGKILWVRQLYRRISEPINYFFKNSEILSSAEGKAVIRQYNKISYVLVEFEVVYHTAWVREISQLQYALQATLFVRHPETGKLLVNFDPKILEVVRETKCMIKMKLDVPEEAKRLLKLESKLKADKLHLQGLLQYYDDLCQEVPSVFVNLMTPRMKKVESVLRQGLTILTWSSLTLESFFQEVDSVLDMFNQLLKKISDLCEMHIDTVLKEIAKTVLISLPESGATKVEDMLTLNETYTKEWADILNHKSKHVEEAVKELILIFEAIYEVKDSGKTAKPLPEQRKHVAFGSETEEGENPDYETNILPQADFNDKEDEFKKECKEVYAFFSHQLLDSLQKATRLSLDTMKRRIFVSSQYGRRRSEDVISFIKTEVHLAIPNVVMVPSLDDIQQAINRMIQLTLEVSRGVAHWGQQPTRQVKPVVTSPSRTTDLMHLNTTKPAKKEEKSVEEVITARKLKNFYPGVAEHKDISKLVLLLSSSVNSLRKVAHEALQDFQKYKMLWTEDRDVKVKEFLANNPSLTEIRSEILHFATFEQEIDELKPIVVVGALELHTGPMKLALSIEAKAWKMLLCRYLNEEYKKKMSDMIAFINEYLKKLSRPIRDLDDVRFAMEALACIRDNEIQMDMTLGPIEEAYAILNRFEVEVTKEESEAVDTLRYSFNRLQSKAVSVQDELVQVQPKFKSNLLEAVEVFREDVMNFTEAYEMEGPMVPNIPPQEASNRLQIFQANFDDLWRKFVTYSSGEQLFGLPVTDYEVLHKTRKELNLLQKLYGLYDTVMSNISGYYEILWGDVDIEKINAELQEFQNRCRKLPKGLKDWQAFLDLKKRIDDFSESCPLLEMMTNKAMKQRHWDRISELTGTPFDVESDSFCLRNIMEAPLLKNKDDIEEAKRFQNIDKSWIKIMQRAHENPNVISCCVGDETMGQLLPHLHEQLEVCQKSLTGYLEKKRLLFPRFFFVSDPVLLEILGQASDSHTIQPHLPAVSDNINEVTFHAKDYDRILAVISREGEKIILDNPVMAKGPVEIWLMDLLKMQMSSLHNIIRSAFYQISDSGFQLLPFLNHFPAQVGLLGIQMLWTHDSEEALHNAKDDRKIMQVTNQKFLDILNILISQTTHDLSKFDRVKFETLITIHVHQRDIFDDLVKMHIKSVTDFEWLKQSRFYFKEDLDQTVVSITDVDFIYQNEFLGCTDRLVITPLTDRCYITLAQALGMNMGGAPAGPAGTGKTETTKDMGRCLGKYVVVFNCSDQMDFRGLGRIFKGLAQSGSWGCFDEFNRIELPVLSVAAQQIYIVLTARKERKKQFIFSDGDCVDLNPEFGIFLTMNPGYAGRQELPENLKIQFRTVAMMVPDRQIIMRVKLASCGFLENIVLAQKFYVLYKLCEEQLTKQVHYDFGLRNILSVLRTLGSQKRARPEDSELSTVMRGLRDMNLSKLVDEDEPLFLSLINDLFPGLQLDSSTYAELQAAVANQVQIEGLINHPPWNLKLVQLYETSLVRHGLMTLGPSGSGKTTVITILMKALTECGRPHREMRMNPKAITAPQMFGRLDTATNDWTDGIFSTLWRKTLKAKKGENIFLILDGPVDAIWIENLNSVLDDNKTLTLANGDRIPMAPSCKLLFEVHNIENASPATVSRMGMVYISSSALSWRPILQAWLKKRTAQEASVFQTLYDKIFEDIYTFMKLNLNPKMQLLECNYIMQSLTLLEGLIPSKEEGGISCVEHLHKLFVFGLMWSLGALLELESREKLEAFLRSHGSKLDLPEIPKGTNQTMYEFYVTDYGDWEHWNKKLQPYYYPTDSIPEYSSILVPNVDNIRTNFLIDTIAKQYKAVLLTGEQGTAKTVMIKAYLKRYDPEVQLSKSLNFSSATEPVMFQRTIESYVDKRMGSTYGPPGGRKMTVFIDDINMPVINEWGDQVTNEIVRQMMEMEGMYSLDKPGDFTTIVDVQLIAAMIHPGGGRNDIPQRLKRQFTVFNCTLPSNASIDKIFGLIGCGYFDPCRKFKPEICEMIGNLVSAGRVLWQWTKVKMLPTPSKFHYIFNLRDLSRIWQGMLTIKSEECDSISVLLSLFKHECNRVIADRFITSEDEQWFNIHLVHAIEENISPDVASYILPEPYFVDFLREMPEPTGDEPEDTVFEVPKVYELVPSFDFLSEKLQFYQRQFNEIIRGTSLDLVFFKDAMTHLIKISRIIRTSCGNALLVGVGGSGKQSLSRLASFIAGYQIFQITLTRSYNVNNLTEDLKGLYKVAGAEGKGITFIFTDNEIKDEAFLEYLNNLLSSGEISNLFARDEMDEITQGLISVMKKELPRHPPTFDNLYEYFISRSRKNLHVVLCFSPVGEKFRARSLKFPGLISGCTMDWFSRWPKEALIAVASYFLSGYGIVCSSDTKRQVVETMGLFHDMVSESCESYFQRYRRRAHVTPKSYLSFINGYKNIYAEKVKFINEQAERMNIGLDKLMEASESVAKLSQDLAVKEKELAVASVKADEVLAEVTVSAQASAKVKNEVQEVKDKAQKIVDEIDSEKVKAETKLEAARPALEEAEAALNTIKPNDIATVRKLAKPPHLIMRIMDCVLLLFQKKIDPVTMDPEKPCCKPSWGESLKLMSATGFLWSLQQFPKDTINEETVELLQPYFNMDDYSLENAKKVCGNVAGLLSWTLAMATFYGVNREVLPLKANLAKQEGRLAVANAELGKAQELLDEKQAELDKVQAKFDAAMNEKMDLLNDADMCRKKMQAASTLIDGLSGEKVRWTQQSKEFKAQINRLVGDILLCTGFLSYLGPFNQIFRNYLLKDQWEIELRARKIPFTENLNLISMLVDPPTIGEWGLQGLPGDDLSIQNGIIVTKATRYPLLIDPQTQGKTWIKSKERENDLQVTSLNHKYFRTHLEDSLSLGRPLLIEDIREELDPALDNVLEKNFIKSGTTFKVKVGDKECDIMDTFKLYITTKLPNPAFTPEINAKTSVIDFTVTMKGLENQLLRRVILTEKQELESERVKLLEDVTFNKRKMKELEDNLLYKLSATKGSLVDDESLIGVLRTTKQTASEVSEKLHVAAETEIKINTAQEEFRPAATRGSILYFLITEMSMVNIMYQTSLAQFLKLFDQSMARSEKSPLPQKRITNIIEYLTYEVFTYSVRGLYENHKFLFVLLMTLKIDLQRGTVKHREFQALIKGGAALDLKACPPKPFRWILDMTWLNLVELSKLPQFAEIMNQISRNEKGWKSWFDKDAPEEEIIPDGYNDSLDTCRKLLLIRSWCPDRTVFQARKYIADSLEDKYTEPVILNLEKTWEESDTRTPLICFLSMGSDPTIQIDALAKKLKLECRTISMGQGQEVHARKLIQVSMQQGGWVLLQNCHLGLEFMEELLETLITTEASDDSFRVWITTEPHDRFPITLLQTSLKFTNEPPQGVRAGLKRTFAGINQDLLDISNLPMWKPMLYTVAFLHSTVQERRKFGPLGWNIPYEFNSADFTASVQFIQNHLDECDIKKGVSWSTVRYMIGEVQYGGRVTDDFDKRLLNCFARVWFSEKMFEPSFQFYTGYKIPLCKTLDQYFEYIQSLPSLDNPEVFGLHPNADITYQSNTASAVLETITNIQPKESGGGVGETREAIVYRLSEDMLSKLPPDYIPHEVKARLIKMGHLNSMNIFLRQEIDRMQKVISILRSSLSDLKLAIEGTIIMSENLRDALDNMYDARIPQIWKRVSWDSSTLGFWFTELLERNAQFSTWIFEGRPNVFWMTGFFNPQGFLTAMRQEVTRAHKGWALDSVTIHNEVLRQTKEEITSPPVEGVYIYGLYMDGAAWDRRNGKLTESTPKVLFTQLPVLHIFAINSIAPKDPKLYVCPIYKKPRRTDLTFITVVYLRTVLSPDHWILRGVALLCDIK</sequence>
<dbReference type="FunFam" id="3.40.50.300:FF:000320">
    <property type="entry name" value="Dynein, axonemal, heavy chain 5"/>
    <property type="match status" value="1"/>
</dbReference>
<accession>A0A9W2VRC2</accession>
<evidence type="ECO:0000313" key="18">
    <source>
        <dbReference type="RefSeq" id="XP_053761038.1"/>
    </source>
</evidence>
<dbReference type="RefSeq" id="XP_053761038.1">
    <property type="nucleotide sequence ID" value="XM_053905063.1"/>
</dbReference>
<dbReference type="FunFam" id="1.10.8.1220:FF:000001">
    <property type="entry name" value="Dynein axonemal heavy chain 5"/>
    <property type="match status" value="1"/>
</dbReference>
<dbReference type="GeneID" id="109271567"/>
<dbReference type="Pfam" id="PF12774">
    <property type="entry name" value="AAA_6"/>
    <property type="match status" value="1"/>
</dbReference>
<feature type="coiled-coil region" evidence="14">
    <location>
        <begin position="3406"/>
        <end position="3454"/>
    </location>
</feature>
<feature type="domain" description="AAA+ ATPase" evidence="16">
    <location>
        <begin position="1953"/>
        <end position="2097"/>
    </location>
</feature>
<dbReference type="InterPro" id="IPR026983">
    <property type="entry name" value="DHC"/>
</dbReference>
<dbReference type="FunFam" id="3.40.50.300:FF:002141">
    <property type="entry name" value="Dynein heavy chain"/>
    <property type="match status" value="1"/>
</dbReference>
<evidence type="ECO:0000256" key="13">
    <source>
        <dbReference type="ARBA" id="ARBA00023273"/>
    </source>
</evidence>
<dbReference type="Pfam" id="PF12781">
    <property type="entry name" value="AAA_9"/>
    <property type="match status" value="1"/>
</dbReference>
<keyword evidence="10" id="KW-0969">Cilium</keyword>
<evidence type="ECO:0000313" key="17">
    <source>
        <dbReference type="Proteomes" id="UP001165780"/>
    </source>
</evidence>
<dbReference type="InterPro" id="IPR027417">
    <property type="entry name" value="P-loop_NTPase"/>
</dbReference>
<feature type="compositionally biased region" description="Low complexity" evidence="15">
    <location>
        <begin position="13"/>
        <end position="33"/>
    </location>
</feature>
<evidence type="ECO:0000256" key="14">
    <source>
        <dbReference type="SAM" id="Coils"/>
    </source>
</evidence>
<dbReference type="Pfam" id="PF08385">
    <property type="entry name" value="DHC_N1"/>
    <property type="match status" value="1"/>
</dbReference>
<dbReference type="InterPro" id="IPR024743">
    <property type="entry name" value="Dynein_HC_stalk"/>
</dbReference>
<organism evidence="17 18">
    <name type="scientific">Panthera pardus</name>
    <name type="common">Leopard</name>
    <name type="synonym">Felis pardus</name>
    <dbReference type="NCBI Taxonomy" id="9691"/>
    <lineage>
        <taxon>Eukaryota</taxon>
        <taxon>Metazoa</taxon>
        <taxon>Chordata</taxon>
        <taxon>Craniata</taxon>
        <taxon>Vertebrata</taxon>
        <taxon>Euteleostomi</taxon>
        <taxon>Mammalia</taxon>
        <taxon>Eutheria</taxon>
        <taxon>Laurasiatheria</taxon>
        <taxon>Carnivora</taxon>
        <taxon>Feliformia</taxon>
        <taxon>Felidae</taxon>
        <taxon>Pantherinae</taxon>
        <taxon>Panthera</taxon>
    </lineage>
</organism>
<evidence type="ECO:0000256" key="6">
    <source>
        <dbReference type="ARBA" id="ARBA00022741"/>
    </source>
</evidence>
<dbReference type="FunFam" id="3.40.50.300:FF:000044">
    <property type="entry name" value="Dynein heavy chain 5, axonemal"/>
    <property type="match status" value="1"/>
</dbReference>
<dbReference type="GO" id="GO:0005858">
    <property type="term" value="C:axonemal dynein complex"/>
    <property type="evidence" value="ECO:0007669"/>
    <property type="project" value="TreeGrafter"/>
</dbReference>
<dbReference type="SMART" id="SM00382">
    <property type="entry name" value="AAA"/>
    <property type="match status" value="3"/>
</dbReference>
<evidence type="ECO:0000256" key="15">
    <source>
        <dbReference type="SAM" id="MobiDB-lite"/>
    </source>
</evidence>
<evidence type="ECO:0000256" key="1">
    <source>
        <dbReference type="ARBA" id="ARBA00004430"/>
    </source>
</evidence>
<comment type="subcellular location">
    <subcellularLocation>
        <location evidence="1">Cytoplasm</location>
        <location evidence="1">Cytoskeleton</location>
        <location evidence="1">Cilium axoneme</location>
    </subcellularLocation>
</comment>
<dbReference type="InterPro" id="IPR013594">
    <property type="entry name" value="Dynein_heavy_tail"/>
</dbReference>
<dbReference type="PANTHER" id="PTHR46532">
    <property type="entry name" value="MALE FERTILITY FACTOR KL5"/>
    <property type="match status" value="1"/>
</dbReference>
<dbReference type="FunFam" id="3.40.50.300:FF:001221">
    <property type="entry name" value="Axonemal dynein heavy chain 8"/>
    <property type="match status" value="1"/>
</dbReference>
<dbReference type="FunFam" id="1.20.920.20:FF:000004">
    <property type="entry name" value="Dynein axonemal heavy chain 5"/>
    <property type="match status" value="1"/>
</dbReference>
<keyword evidence="11" id="KW-0505">Motor protein</keyword>
<dbReference type="Gene3D" id="3.40.50.300">
    <property type="entry name" value="P-loop containing nucleotide triphosphate hydrolases"/>
    <property type="match status" value="5"/>
</dbReference>
<dbReference type="FunFam" id="1.20.58.1120:FF:000004">
    <property type="entry name" value="Dynein axonemal heavy chain 5"/>
    <property type="match status" value="1"/>
</dbReference>